<evidence type="ECO:0000313" key="2">
    <source>
        <dbReference type="EMBL" id="OKH48627.1"/>
    </source>
</evidence>
<organism evidence="2 3">
    <name type="scientific">Phormidium tenue NIES-30</name>
    <dbReference type="NCBI Taxonomy" id="549789"/>
    <lineage>
        <taxon>Bacteria</taxon>
        <taxon>Bacillati</taxon>
        <taxon>Cyanobacteriota</taxon>
        <taxon>Cyanophyceae</taxon>
        <taxon>Oscillatoriophycideae</taxon>
        <taxon>Oscillatoriales</taxon>
        <taxon>Oscillatoriaceae</taxon>
        <taxon>Phormidium</taxon>
    </lineage>
</organism>
<dbReference type="Proteomes" id="UP000185557">
    <property type="component" value="Unassembled WGS sequence"/>
</dbReference>
<name>A0A1U7J6U8_9CYAN</name>
<sequence>MRSIPIATTTGSIEVLVADAATETSALPAVFIHGMACAADLWRPQLEQTAQQRTAIAISLPGHGASTPPTDDDYSPAACANALFVVLDALQLESILLVGHSYGSCVALAAAAAQPCRIAKLILVDPPIDSTQCPPEVYGAEIAPMQQAMVGEDWRSVLEQSFRNALTGGTPETQTNILARLNHTPKAALVGTGRELFTFEAAAALDRYLASPGAQAHAIVAASNAMPLSLHVLRPMLPTTTIPNTSHWLMLDAPEAFSQALEAVL</sequence>
<gene>
    <name evidence="2" type="ORF">NIES30_08730</name>
</gene>
<dbReference type="PRINTS" id="PR00111">
    <property type="entry name" value="ABHYDROLASE"/>
</dbReference>
<dbReference type="AlphaFoldDB" id="A0A1U7J6U8"/>
<protein>
    <submittedName>
        <fullName evidence="2">Alpha/beta hydrolase</fullName>
    </submittedName>
</protein>
<evidence type="ECO:0000259" key="1">
    <source>
        <dbReference type="Pfam" id="PF12697"/>
    </source>
</evidence>
<dbReference type="GO" id="GO:0016787">
    <property type="term" value="F:hydrolase activity"/>
    <property type="evidence" value="ECO:0007669"/>
    <property type="project" value="UniProtKB-KW"/>
</dbReference>
<dbReference type="Gene3D" id="3.40.50.1820">
    <property type="entry name" value="alpha/beta hydrolase"/>
    <property type="match status" value="1"/>
</dbReference>
<dbReference type="InterPro" id="IPR050266">
    <property type="entry name" value="AB_hydrolase_sf"/>
</dbReference>
<dbReference type="InterPro" id="IPR029058">
    <property type="entry name" value="AB_hydrolase_fold"/>
</dbReference>
<dbReference type="InterPro" id="IPR000073">
    <property type="entry name" value="AB_hydrolase_1"/>
</dbReference>
<proteinExistence type="predicted"/>
<dbReference type="EMBL" id="MRCG01000005">
    <property type="protein sequence ID" value="OKH48627.1"/>
    <property type="molecule type" value="Genomic_DNA"/>
</dbReference>
<dbReference type="PANTHER" id="PTHR43798">
    <property type="entry name" value="MONOACYLGLYCEROL LIPASE"/>
    <property type="match status" value="1"/>
</dbReference>
<dbReference type="SUPFAM" id="SSF53474">
    <property type="entry name" value="alpha/beta-Hydrolases"/>
    <property type="match status" value="1"/>
</dbReference>
<feature type="domain" description="AB hydrolase-1" evidence="1">
    <location>
        <begin position="30"/>
        <end position="259"/>
    </location>
</feature>
<dbReference type="RefSeq" id="WP_073608039.1">
    <property type="nucleotide sequence ID" value="NZ_MRCG01000005.1"/>
</dbReference>
<keyword evidence="3" id="KW-1185">Reference proteome</keyword>
<keyword evidence="2" id="KW-0378">Hydrolase</keyword>
<reference evidence="2 3" key="1">
    <citation type="submission" date="2016-11" db="EMBL/GenBank/DDBJ databases">
        <title>Draft Genome Sequences of Nine Cyanobacterial Strains from Diverse Habitats.</title>
        <authorList>
            <person name="Zhu T."/>
            <person name="Hou S."/>
            <person name="Lu X."/>
            <person name="Hess W.R."/>
        </authorList>
    </citation>
    <scope>NUCLEOTIDE SEQUENCE [LARGE SCALE GENOMIC DNA]</scope>
    <source>
        <strain evidence="2 3">NIES-30</strain>
    </source>
</reference>
<accession>A0A1U7J6U8</accession>
<dbReference type="STRING" id="549789.NIES30_08730"/>
<dbReference type="Pfam" id="PF12697">
    <property type="entry name" value="Abhydrolase_6"/>
    <property type="match status" value="1"/>
</dbReference>
<dbReference type="OrthoDB" id="9805423at2"/>
<comment type="caution">
    <text evidence="2">The sequence shown here is derived from an EMBL/GenBank/DDBJ whole genome shotgun (WGS) entry which is preliminary data.</text>
</comment>
<evidence type="ECO:0000313" key="3">
    <source>
        <dbReference type="Proteomes" id="UP000185557"/>
    </source>
</evidence>